<evidence type="ECO:0000313" key="2">
    <source>
        <dbReference type="Proteomes" id="UP000535305"/>
    </source>
</evidence>
<dbReference type="AlphaFoldDB" id="A0A7U8B4S9"/>
<dbReference type="Proteomes" id="UP000535305">
    <property type="component" value="Unassembled WGS sequence"/>
</dbReference>
<proteinExistence type="predicted"/>
<organism evidence="1 2">
    <name type="scientific">Campylobacter upsaliensis</name>
    <dbReference type="NCBI Taxonomy" id="28080"/>
    <lineage>
        <taxon>Bacteria</taxon>
        <taxon>Pseudomonadati</taxon>
        <taxon>Campylobacterota</taxon>
        <taxon>Epsilonproteobacteria</taxon>
        <taxon>Campylobacterales</taxon>
        <taxon>Campylobacteraceae</taxon>
        <taxon>Campylobacter</taxon>
    </lineage>
</organism>
<name>A0A7U8B4S9_CAMUP</name>
<dbReference type="EMBL" id="AABVLA010000059">
    <property type="protein sequence ID" value="EAJ1622818.1"/>
    <property type="molecule type" value="Genomic_DNA"/>
</dbReference>
<keyword evidence="2" id="KW-1185">Reference proteome</keyword>
<sequence length="73" mass="8609">MAFKVEIAGIDEKFLPVFESLAKSIRASYCLMRYETPQEKKESSMKKALQELENGEYESFKNFNEYKKAMREV</sequence>
<accession>A0A7U8B4S9</accession>
<evidence type="ECO:0000313" key="1">
    <source>
        <dbReference type="EMBL" id="EAJ1622818.1"/>
    </source>
</evidence>
<comment type="caution">
    <text evidence="1">The sequence shown here is derived from an EMBL/GenBank/DDBJ whole genome shotgun (WGS) entry which is preliminary data.</text>
</comment>
<reference evidence="1 2" key="1">
    <citation type="submission" date="2018-06" db="EMBL/GenBank/DDBJ databases">
        <authorList>
            <consortium name="PulseNet: The National Subtyping Network for Foodborne Disease Surveillance"/>
            <person name="Tarr C.L."/>
            <person name="Trees E."/>
            <person name="Katz L.S."/>
            <person name="Carleton-Romer H.A."/>
            <person name="Stroika S."/>
            <person name="Kucerova Z."/>
            <person name="Roache K.F."/>
            <person name="Sabol A.L."/>
            <person name="Besser J."/>
            <person name="Gerner-Smidt P."/>
        </authorList>
    </citation>
    <scope>NUCLEOTIDE SEQUENCE [LARGE SCALE GENOMIC DNA]</scope>
    <source>
        <strain evidence="1 2">PNUSAC003104</strain>
    </source>
</reference>
<gene>
    <name evidence="1" type="ORF">CT510_09260</name>
</gene>
<protein>
    <submittedName>
        <fullName evidence="1">Uncharacterized protein</fullName>
    </submittedName>
</protein>